<protein>
    <recommendedName>
        <fullName evidence="3">YkgJ family cysteine cluster protein</fullName>
    </recommendedName>
</protein>
<sequence>MTQDFSEIFAKYEALVADVDNVFKRVQEAHPECVTCEKGCSDCCYAVFDLSLVEAMYLNHRFGQKFSFGPERSVIVERADETDRKLVKLKRQAHRDVQNGRDAEEILQDMGRVRVRCPLLGETDGCELYEYRPITCRLYGIPTAIGGKAHSCGKSAFLAGKQYPTVNIDRIHERLAQLSLEIRDAVHSRFSELHTVLVPVSMALLTTYDDAYLGAGATAKGNE</sequence>
<evidence type="ECO:0000313" key="2">
    <source>
        <dbReference type="Proteomes" id="UP000002710"/>
    </source>
</evidence>
<dbReference type="HOGENOM" id="CLU_082366_0_0_7"/>
<name>Q30UT0_OLEA2</name>
<dbReference type="EMBL" id="CP000112">
    <property type="protein sequence ID" value="ABB40566.1"/>
    <property type="molecule type" value="Genomic_DNA"/>
</dbReference>
<reference evidence="1 2" key="1">
    <citation type="journal article" date="2011" name="J. Bacteriol.">
        <title>Complete genome sequence and updated annotation of Desulfovibrio alaskensis G20.</title>
        <authorList>
            <person name="Hauser L.J."/>
            <person name="Land M.L."/>
            <person name="Brown S.D."/>
            <person name="Larimer F."/>
            <person name="Keller K.L."/>
            <person name="Rapp-Giles B.J."/>
            <person name="Price M.N."/>
            <person name="Lin M."/>
            <person name="Bruce D.C."/>
            <person name="Detter J.C."/>
            <person name="Tapia R."/>
            <person name="Han C.S."/>
            <person name="Goodwin L.A."/>
            <person name="Cheng J.F."/>
            <person name="Pitluck S."/>
            <person name="Copeland A."/>
            <person name="Lucas S."/>
            <person name="Nolan M."/>
            <person name="Lapidus A.L."/>
            <person name="Palumbo A.V."/>
            <person name="Wall J.D."/>
        </authorList>
    </citation>
    <scope>NUCLEOTIDE SEQUENCE [LARGE SCALE GENOMIC DNA]</scope>
    <source>
        <strain evidence="2">ATCC BAA 1058 / DSM 17464 / G20</strain>
    </source>
</reference>
<dbReference type="AlphaFoldDB" id="Q30UT0"/>
<proteinExistence type="predicted"/>
<dbReference type="eggNOG" id="COG0727">
    <property type="taxonomic scope" value="Bacteria"/>
</dbReference>
<evidence type="ECO:0008006" key="3">
    <source>
        <dbReference type="Google" id="ProtNLM"/>
    </source>
</evidence>
<dbReference type="Pfam" id="PF03692">
    <property type="entry name" value="CxxCxxCC"/>
    <property type="match status" value="1"/>
</dbReference>
<dbReference type="Proteomes" id="UP000002710">
    <property type="component" value="Chromosome"/>
</dbReference>
<dbReference type="InterPro" id="IPR005358">
    <property type="entry name" value="Puta_zinc/iron-chelating_dom"/>
</dbReference>
<dbReference type="RefSeq" id="WP_011369413.1">
    <property type="nucleotide sequence ID" value="NC_007519.1"/>
</dbReference>
<gene>
    <name evidence="1" type="ordered locus">Dde_3774</name>
</gene>
<dbReference type="KEGG" id="dde:Dde_3774"/>
<evidence type="ECO:0000313" key="1">
    <source>
        <dbReference type="EMBL" id="ABB40566.1"/>
    </source>
</evidence>
<dbReference type="STRING" id="207559.Dde_3774"/>
<organism evidence="1 2">
    <name type="scientific">Oleidesulfovibrio alaskensis (strain ATCC BAA-1058 / DSM 17464 / G20)</name>
    <name type="common">Desulfovibrio alaskensis</name>
    <dbReference type="NCBI Taxonomy" id="207559"/>
    <lineage>
        <taxon>Bacteria</taxon>
        <taxon>Pseudomonadati</taxon>
        <taxon>Thermodesulfobacteriota</taxon>
        <taxon>Desulfovibrionia</taxon>
        <taxon>Desulfovibrionales</taxon>
        <taxon>Desulfovibrionaceae</taxon>
        <taxon>Oleidesulfovibrio</taxon>
    </lineage>
</organism>
<accession>Q30UT0</accession>
<keyword evidence="2" id="KW-1185">Reference proteome</keyword>